<organism evidence="2 3">
    <name type="scientific">Pyrenophora tritici-repentis</name>
    <dbReference type="NCBI Taxonomy" id="45151"/>
    <lineage>
        <taxon>Eukaryota</taxon>
        <taxon>Fungi</taxon>
        <taxon>Dikarya</taxon>
        <taxon>Ascomycota</taxon>
        <taxon>Pezizomycotina</taxon>
        <taxon>Dothideomycetes</taxon>
        <taxon>Pleosporomycetidae</taxon>
        <taxon>Pleosporales</taxon>
        <taxon>Pleosporineae</taxon>
        <taxon>Pleosporaceae</taxon>
        <taxon>Pyrenophora</taxon>
    </lineage>
</organism>
<evidence type="ECO:0000313" key="3">
    <source>
        <dbReference type="Proteomes" id="UP000249757"/>
    </source>
</evidence>
<feature type="region of interest" description="Disordered" evidence="1">
    <location>
        <begin position="118"/>
        <end position="139"/>
    </location>
</feature>
<reference evidence="3" key="1">
    <citation type="journal article" date="2022" name="Microb. Genom.">
        <title>A global pangenome for the wheat fungal pathogen Pyrenophora tritici-repentis and prediction of effector protein structural homology.</title>
        <authorList>
            <person name="Moolhuijzen P.M."/>
            <person name="See P.T."/>
            <person name="Shi G."/>
            <person name="Powell H.R."/>
            <person name="Cockram J."/>
            <person name="Jorgensen L.N."/>
            <person name="Benslimane H."/>
            <person name="Strelkov S.E."/>
            <person name="Turner J."/>
            <person name="Liu Z."/>
            <person name="Moffat C.S."/>
        </authorList>
    </citation>
    <scope>NUCLEOTIDE SEQUENCE [LARGE SCALE GENOMIC DNA]</scope>
</reference>
<sequence>MALSPTCKAKGDALGTQKTEDEENGCLEWFWGCIGWTKPWKATLERRPNPSDRLSFGYAGTSQSIGLSTKASVADSSASSDVYCPRSTYHCWYEGCEEIRTFPDLIDWHYEKDHNGGGGYTATRQDERSGNPANPKQDTATATASCLHVMEKPSVLSILSCNADGHVDAFVQLEDQGMTKQWPQLYSLAEFYKLNNAPVALEEFLKKFSS</sequence>
<proteinExistence type="predicted"/>
<evidence type="ECO:0000256" key="1">
    <source>
        <dbReference type="SAM" id="MobiDB-lite"/>
    </source>
</evidence>
<comment type="caution">
    <text evidence="2">The sequence shown here is derived from an EMBL/GenBank/DDBJ whole genome shotgun (WGS) entry which is preliminary data.</text>
</comment>
<dbReference type="Proteomes" id="UP000249757">
    <property type="component" value="Unassembled WGS sequence"/>
</dbReference>
<protein>
    <submittedName>
        <fullName evidence="2">Uncharacterized protein</fullName>
    </submittedName>
</protein>
<keyword evidence="3" id="KW-1185">Reference proteome</keyword>
<accession>A0A922N4M4</accession>
<dbReference type="EMBL" id="NRDI02000029">
    <property type="protein sequence ID" value="KAI1508050.1"/>
    <property type="molecule type" value="Genomic_DNA"/>
</dbReference>
<name>A0A922N4M4_9PLEO</name>
<dbReference type="AlphaFoldDB" id="A0A922N4M4"/>
<evidence type="ECO:0000313" key="2">
    <source>
        <dbReference type="EMBL" id="KAI1508050.1"/>
    </source>
</evidence>
<gene>
    <name evidence="2" type="ORF">Ptr86124_012972</name>
</gene>